<dbReference type="PANTHER" id="PTHR46060">
    <property type="entry name" value="MARINER MOS1 TRANSPOSASE-LIKE PROTEIN"/>
    <property type="match status" value="1"/>
</dbReference>
<keyword evidence="2" id="KW-1185">Reference proteome</keyword>
<proteinExistence type="predicted"/>
<dbReference type="GO" id="GO:0032259">
    <property type="term" value="P:methylation"/>
    <property type="evidence" value="ECO:0007669"/>
    <property type="project" value="UniProtKB-KW"/>
</dbReference>
<dbReference type="InterPro" id="IPR052709">
    <property type="entry name" value="Transposase-MT_Hybrid"/>
</dbReference>
<name>A0A0L7RFM6_9HYME</name>
<evidence type="ECO:0000313" key="1">
    <source>
        <dbReference type="EMBL" id="KOC69629.1"/>
    </source>
</evidence>
<evidence type="ECO:0000313" key="2">
    <source>
        <dbReference type="Proteomes" id="UP000053825"/>
    </source>
</evidence>
<dbReference type="PANTHER" id="PTHR46060:SF3">
    <property type="entry name" value="PROTEIN GVQW3"/>
    <property type="match status" value="1"/>
</dbReference>
<keyword evidence="1" id="KW-0489">Methyltransferase</keyword>
<reference evidence="1 2" key="1">
    <citation type="submission" date="2015-07" db="EMBL/GenBank/DDBJ databases">
        <title>The genome of Habropoda laboriosa.</title>
        <authorList>
            <person name="Pan H."/>
            <person name="Kapheim K."/>
        </authorList>
    </citation>
    <scope>NUCLEOTIDE SEQUENCE [LARGE SCALE GENOMIC DNA]</scope>
    <source>
        <strain evidence="1">0110345459</strain>
    </source>
</reference>
<dbReference type="AlphaFoldDB" id="A0A0L7RFM6"/>
<keyword evidence="1" id="KW-0808">Transferase</keyword>
<dbReference type="GO" id="GO:0003676">
    <property type="term" value="F:nucleic acid binding"/>
    <property type="evidence" value="ECO:0007669"/>
    <property type="project" value="InterPro"/>
</dbReference>
<organism evidence="1 2">
    <name type="scientific">Habropoda laboriosa</name>
    <dbReference type="NCBI Taxonomy" id="597456"/>
    <lineage>
        <taxon>Eukaryota</taxon>
        <taxon>Metazoa</taxon>
        <taxon>Ecdysozoa</taxon>
        <taxon>Arthropoda</taxon>
        <taxon>Hexapoda</taxon>
        <taxon>Insecta</taxon>
        <taxon>Pterygota</taxon>
        <taxon>Neoptera</taxon>
        <taxon>Endopterygota</taxon>
        <taxon>Hymenoptera</taxon>
        <taxon>Apocrita</taxon>
        <taxon>Aculeata</taxon>
        <taxon>Apoidea</taxon>
        <taxon>Anthophila</taxon>
        <taxon>Apidae</taxon>
        <taxon>Habropoda</taxon>
    </lineage>
</organism>
<protein>
    <submittedName>
        <fullName evidence="1">Histone-lysine N-methyltransferase SETMAR</fullName>
    </submittedName>
</protein>
<dbReference type="STRING" id="597456.A0A0L7RFM6"/>
<accession>A0A0L7RFM6</accession>
<dbReference type="EMBL" id="KQ414605">
    <property type="protein sequence ID" value="KOC69629.1"/>
    <property type="molecule type" value="Genomic_DNA"/>
</dbReference>
<dbReference type="Proteomes" id="UP000053825">
    <property type="component" value="Unassembled WGS sequence"/>
</dbReference>
<dbReference type="InterPro" id="IPR036397">
    <property type="entry name" value="RNaseH_sf"/>
</dbReference>
<dbReference type="GO" id="GO:0008168">
    <property type="term" value="F:methyltransferase activity"/>
    <property type="evidence" value="ECO:0007669"/>
    <property type="project" value="UniProtKB-KW"/>
</dbReference>
<sequence>MSRIERTANLKIIPCESKERELQWELNPRRGYFLDLVPTDFPIFPSPQNSLDGEKFDNLKTAKNAISSSLNDKSQDFYERSITQNFHMEEKCRK</sequence>
<gene>
    <name evidence="1" type="ORF">WH47_10427</name>
</gene>
<dbReference type="Gene3D" id="3.30.420.10">
    <property type="entry name" value="Ribonuclease H-like superfamily/Ribonuclease H"/>
    <property type="match status" value="1"/>
</dbReference>